<comment type="caution">
    <text evidence="1">The sequence shown here is derived from an EMBL/GenBank/DDBJ whole genome shotgun (WGS) entry which is preliminary data.</text>
</comment>
<evidence type="ECO:0000313" key="2">
    <source>
        <dbReference type="Proteomes" id="UP001501170"/>
    </source>
</evidence>
<evidence type="ECO:0000313" key="1">
    <source>
        <dbReference type="EMBL" id="GAA2384563.1"/>
    </source>
</evidence>
<keyword evidence="2" id="KW-1185">Reference proteome</keyword>
<gene>
    <name evidence="1" type="ORF">GCM10009855_26030</name>
</gene>
<dbReference type="EMBL" id="BAAARB010000013">
    <property type="protein sequence ID" value="GAA2384563.1"/>
    <property type="molecule type" value="Genomic_DNA"/>
</dbReference>
<protein>
    <submittedName>
        <fullName evidence="1">Uncharacterized protein</fullName>
    </submittedName>
</protein>
<sequence length="92" mass="9382">MPIAEPSAMKRMCRAESPRRNVPPVVDSVGVPGAVAFTGATSWGWSAARPIGVGSAMSIAVSDTHHVVYTCIDVCSRSVKTAGAASPCPSAP</sequence>
<name>A0ABN3HP72_9ACTN</name>
<organism evidence="1 2">
    <name type="scientific">Gordonia cholesterolivorans</name>
    <dbReference type="NCBI Taxonomy" id="559625"/>
    <lineage>
        <taxon>Bacteria</taxon>
        <taxon>Bacillati</taxon>
        <taxon>Actinomycetota</taxon>
        <taxon>Actinomycetes</taxon>
        <taxon>Mycobacteriales</taxon>
        <taxon>Gordoniaceae</taxon>
        <taxon>Gordonia</taxon>
    </lineage>
</organism>
<proteinExistence type="predicted"/>
<reference evidence="1 2" key="1">
    <citation type="journal article" date="2019" name="Int. J. Syst. Evol. Microbiol.">
        <title>The Global Catalogue of Microorganisms (GCM) 10K type strain sequencing project: providing services to taxonomists for standard genome sequencing and annotation.</title>
        <authorList>
            <consortium name="The Broad Institute Genomics Platform"/>
            <consortium name="The Broad Institute Genome Sequencing Center for Infectious Disease"/>
            <person name="Wu L."/>
            <person name="Ma J."/>
        </authorList>
    </citation>
    <scope>NUCLEOTIDE SEQUENCE [LARGE SCALE GENOMIC DNA]</scope>
    <source>
        <strain evidence="1 2">JCM 16227</strain>
    </source>
</reference>
<dbReference type="Proteomes" id="UP001501170">
    <property type="component" value="Unassembled WGS sequence"/>
</dbReference>
<accession>A0ABN3HP72</accession>